<organism evidence="2 3">
    <name type="scientific">Symbiodinium microadriaticum</name>
    <name type="common">Dinoflagellate</name>
    <name type="synonym">Zooxanthella microadriatica</name>
    <dbReference type="NCBI Taxonomy" id="2951"/>
    <lineage>
        <taxon>Eukaryota</taxon>
        <taxon>Sar</taxon>
        <taxon>Alveolata</taxon>
        <taxon>Dinophyceae</taxon>
        <taxon>Suessiales</taxon>
        <taxon>Symbiodiniaceae</taxon>
        <taxon>Symbiodinium</taxon>
    </lineage>
</organism>
<proteinExistence type="predicted"/>
<feature type="coiled-coil region" evidence="1">
    <location>
        <begin position="1280"/>
        <end position="1329"/>
    </location>
</feature>
<protein>
    <submittedName>
        <fullName evidence="2">Uncharacterized protein</fullName>
    </submittedName>
</protein>
<evidence type="ECO:0000313" key="2">
    <source>
        <dbReference type="EMBL" id="OLP95732.1"/>
    </source>
</evidence>
<reference evidence="2 3" key="1">
    <citation type="submission" date="2016-02" db="EMBL/GenBank/DDBJ databases">
        <title>Genome analysis of coral dinoflagellate symbionts highlights evolutionary adaptations to a symbiotic lifestyle.</title>
        <authorList>
            <person name="Aranda M."/>
            <person name="Li Y."/>
            <person name="Liew Y.J."/>
            <person name="Baumgarten S."/>
            <person name="Simakov O."/>
            <person name="Wilson M."/>
            <person name="Piel J."/>
            <person name="Ashoor H."/>
            <person name="Bougouffa S."/>
            <person name="Bajic V.B."/>
            <person name="Ryu T."/>
            <person name="Ravasi T."/>
            <person name="Bayer T."/>
            <person name="Micklem G."/>
            <person name="Kim H."/>
            <person name="Bhak J."/>
            <person name="Lajeunesse T.C."/>
            <person name="Voolstra C.R."/>
        </authorList>
    </citation>
    <scope>NUCLEOTIDE SEQUENCE [LARGE SCALE GENOMIC DNA]</scope>
    <source>
        <strain evidence="2 3">CCMP2467</strain>
    </source>
</reference>
<gene>
    <name evidence="2" type="ORF">AK812_SmicGene22126</name>
</gene>
<evidence type="ECO:0000313" key="3">
    <source>
        <dbReference type="Proteomes" id="UP000186817"/>
    </source>
</evidence>
<dbReference type="Proteomes" id="UP000186817">
    <property type="component" value="Unassembled WGS sequence"/>
</dbReference>
<accession>A0A1Q9DKM2</accession>
<comment type="caution">
    <text evidence="2">The sequence shown here is derived from an EMBL/GenBank/DDBJ whole genome shotgun (WGS) entry which is preliminary data.</text>
</comment>
<name>A0A1Q9DKM2_SYMMI</name>
<dbReference type="OrthoDB" id="421040at2759"/>
<keyword evidence="1" id="KW-0175">Coiled coil</keyword>
<keyword evidence="3" id="KW-1185">Reference proteome</keyword>
<evidence type="ECO:0000256" key="1">
    <source>
        <dbReference type="SAM" id="Coils"/>
    </source>
</evidence>
<dbReference type="SUPFAM" id="SSF56219">
    <property type="entry name" value="DNase I-like"/>
    <property type="match status" value="1"/>
</dbReference>
<dbReference type="EMBL" id="LSRX01000493">
    <property type="protein sequence ID" value="OLP95732.1"/>
    <property type="molecule type" value="Genomic_DNA"/>
</dbReference>
<feature type="coiled-coil region" evidence="1">
    <location>
        <begin position="1128"/>
        <end position="1155"/>
    </location>
</feature>
<dbReference type="InterPro" id="IPR036691">
    <property type="entry name" value="Endo/exonu/phosph_ase_sf"/>
</dbReference>
<sequence>MTCIATLNTGRNAVVKVEAIATFMKSFVADAYCLQEVDVNKASGPSWVSAWKSRGLYAFLGGGDDDEVFRTSVLASCPGYLIQLDVASSRYTAVVFEFQFEACIKKVVVALGLDWIIVGDMNVTADEQPMASRMSQGMARLLDEPFMCEALPGTAGGRRRIDYGLSSGGIVASGLDHRKGIADHLSVCYLFDFAAPATCCGPCRPSLGTSTVSEELWQRGWQAETFSSCLAAGDVDGAWTLLSNAAERSLASSCSVPGARGLSRSASWTPRRPVQRSKAAKSFEPLPLVRLRRFGRRLVQLARQPRDAHLRQVVARDFEFLEGHYGWLEQIPLCGVEGFAQLVLDKTEEEAKLVREVSKLSHTAVRPAEIIRQAEDEWVPRWTADEVSCEEVDALLCRLSEISDVEVEVSFTAAKLLKAAGKMKGTSGGPDNWEVCHFQALPSGFWEALAALWQVVYSTARVPRRWREARVCMVPKLRVGIGPSQWTEQWLGARIMGGFHGRSTRDVFLRILHAAEDPMAMFVGEDVSKYFDSLMGPHVLRVLVHLKAPAAFIGLVGSIMKEQWRVFSSGGRLGSKWHLATKGAAQGDPLSALLAGLSAAKLRSEEVDSAFRFRCDRGKCQLAAKAGSQGRAMAEAFGYVFGDSLNILGVIVDIGGSSVPVLARYVHDVANVRVQCINAVAHGMWQRSFHLRTLVMPLMCWAGAMASIPAAEVTKLSNSILAVTNYKHACDTPAIVVWEILGWECCPAFARRWSALRDAVAYTCRPPCWLDEADLTFVAKRWPSLLPIAVEVLLELVGRSTLLRGVPRGSLVLLQGHKAAYLGADSQVRRNSALATGCSVWAKAAKQGIPVARMPPCSCGLALPSRPHLVWQRAGTSSLRPTCAPPANRCEERLFAKVVPEMPAAPVVVGRDDTLEALSAQLDAILASGRTARVGTDGSTVSGVSAWSAAVHEGDVFAVGVSGEDQSPYRAEVEGLLGLLEAVAMCQHQGSVVVVCDCQAALLALSRARDTPAFWQGVSRMHCGLVALVAFACLFSGCRAMARWLLHDGLYLLVARWWLVLSTTGPMLLRARLLRAALLEVAASGALLLGRLPWHGGGCDQRLVRDRLLLRRSLSWFRIVVRFPRVLHERLAKKMGSLQREIEDYAANHSEAETKEFKTRTAPEELLKTAAEVIKPYYEAREANEKKVQDLKAFFRSQKDVKGKTKADIVKEIFKVMPKYSDTPMPPLDEEMLADLAKIPAKLDGECQFKHSWGTAEKLYKSEAIDSFGNKYLLGVYETVKEAEKAFDEWNKEYEQAGADVKESLSGWAKQQEAALAEDQDEVDRLRKALEEVPEMRTSSTPPRS</sequence>